<protein>
    <recommendedName>
        <fullName evidence="4">Lipoprotein</fullName>
    </recommendedName>
</protein>
<accession>A0A537L290</accession>
<comment type="caution">
    <text evidence="2">The sequence shown here is derived from an EMBL/GenBank/DDBJ whole genome shotgun (WGS) entry which is preliminary data.</text>
</comment>
<evidence type="ECO:0008006" key="4">
    <source>
        <dbReference type="Google" id="ProtNLM"/>
    </source>
</evidence>
<reference evidence="2 3" key="1">
    <citation type="journal article" date="2019" name="Nat. Microbiol.">
        <title>Mediterranean grassland soil C-N compound turnover is dependent on rainfall and depth, and is mediated by genomically divergent microorganisms.</title>
        <authorList>
            <person name="Diamond S."/>
            <person name="Andeer P.F."/>
            <person name="Li Z."/>
            <person name="Crits-Christoph A."/>
            <person name="Burstein D."/>
            <person name="Anantharaman K."/>
            <person name="Lane K.R."/>
            <person name="Thomas B.C."/>
            <person name="Pan C."/>
            <person name="Northen T.R."/>
            <person name="Banfield J.F."/>
        </authorList>
    </citation>
    <scope>NUCLEOTIDE SEQUENCE [LARGE SCALE GENOMIC DNA]</scope>
    <source>
        <strain evidence="2">NP_2</strain>
    </source>
</reference>
<dbReference type="PROSITE" id="PS51257">
    <property type="entry name" value="PROKAR_LIPOPROTEIN"/>
    <property type="match status" value="1"/>
</dbReference>
<proteinExistence type="predicted"/>
<evidence type="ECO:0000256" key="1">
    <source>
        <dbReference type="SAM" id="SignalP"/>
    </source>
</evidence>
<evidence type="ECO:0000313" key="2">
    <source>
        <dbReference type="EMBL" id="TMJ02116.1"/>
    </source>
</evidence>
<evidence type="ECO:0000313" key="3">
    <source>
        <dbReference type="Proteomes" id="UP000318661"/>
    </source>
</evidence>
<sequence length="170" mass="18953">MRWGLIVCAGLALAACTASAPARLTETRDERGFTIRHPQTWTQVRRDDAVWFVPNADRVPDVAEFILVVTRSAPGKLDDPTIRRVVFEVLPVQGVSGFQQDARTTAQALWYKFEVTGTSAGREWASVGVLVSGDVRYHIAVCAKPLQQWRSGQKQCDEVIRTFQPGNLNR</sequence>
<dbReference type="AlphaFoldDB" id="A0A537L290"/>
<feature type="chain" id="PRO_5021891512" description="Lipoprotein" evidence="1">
    <location>
        <begin position="21"/>
        <end position="170"/>
    </location>
</feature>
<feature type="signal peptide" evidence="1">
    <location>
        <begin position="1"/>
        <end position="20"/>
    </location>
</feature>
<name>A0A537L290_9BACT</name>
<keyword evidence="1" id="KW-0732">Signal</keyword>
<dbReference type="EMBL" id="VBAJ01000310">
    <property type="protein sequence ID" value="TMJ02116.1"/>
    <property type="molecule type" value="Genomic_DNA"/>
</dbReference>
<gene>
    <name evidence="2" type="ORF">E6G99_12420</name>
</gene>
<dbReference type="Proteomes" id="UP000318661">
    <property type="component" value="Unassembled WGS sequence"/>
</dbReference>
<organism evidence="2 3">
    <name type="scientific">Candidatus Segetimicrobium genomatis</name>
    <dbReference type="NCBI Taxonomy" id="2569760"/>
    <lineage>
        <taxon>Bacteria</taxon>
        <taxon>Bacillati</taxon>
        <taxon>Candidatus Sysuimicrobiota</taxon>
        <taxon>Candidatus Sysuimicrobiia</taxon>
        <taxon>Candidatus Sysuimicrobiales</taxon>
        <taxon>Candidatus Segetimicrobiaceae</taxon>
        <taxon>Candidatus Segetimicrobium</taxon>
    </lineage>
</organism>